<proteinExistence type="predicted"/>
<feature type="non-terminal residue" evidence="1">
    <location>
        <position position="118"/>
    </location>
</feature>
<sequence>MYDVLTKQLPDMPNFISPRKYGRLIKDNDFGKRASKRVEKNVIKGRMLYKLRDNAMGCLVESTSAFRAEMKNEDNNWINIGYVRKSPVNESVATRQRLHEAKNKLHRRLVSCYFFFTT</sequence>
<evidence type="ECO:0000313" key="2">
    <source>
        <dbReference type="Proteomes" id="UP000242146"/>
    </source>
</evidence>
<name>A0A1X2GGN6_9FUNG</name>
<accession>A0A1X2GGN6</accession>
<dbReference type="AlphaFoldDB" id="A0A1X2GGN6"/>
<evidence type="ECO:0000313" key="1">
    <source>
        <dbReference type="EMBL" id="ORX52723.1"/>
    </source>
</evidence>
<organism evidence="1 2">
    <name type="scientific">Hesseltinella vesiculosa</name>
    <dbReference type="NCBI Taxonomy" id="101127"/>
    <lineage>
        <taxon>Eukaryota</taxon>
        <taxon>Fungi</taxon>
        <taxon>Fungi incertae sedis</taxon>
        <taxon>Mucoromycota</taxon>
        <taxon>Mucoromycotina</taxon>
        <taxon>Mucoromycetes</taxon>
        <taxon>Mucorales</taxon>
        <taxon>Cunninghamellaceae</taxon>
        <taxon>Hesseltinella</taxon>
    </lineage>
</organism>
<reference evidence="1 2" key="1">
    <citation type="submission" date="2016-07" db="EMBL/GenBank/DDBJ databases">
        <title>Pervasive Adenine N6-methylation of Active Genes in Fungi.</title>
        <authorList>
            <consortium name="DOE Joint Genome Institute"/>
            <person name="Mondo S.J."/>
            <person name="Dannebaum R.O."/>
            <person name="Kuo R.C."/>
            <person name="Labutti K."/>
            <person name="Haridas S."/>
            <person name="Kuo A."/>
            <person name="Salamov A."/>
            <person name="Ahrendt S.R."/>
            <person name="Lipzen A."/>
            <person name="Sullivan W."/>
            <person name="Andreopoulos W.B."/>
            <person name="Clum A."/>
            <person name="Lindquist E."/>
            <person name="Daum C."/>
            <person name="Ramamoorthy G.K."/>
            <person name="Gryganskyi A."/>
            <person name="Culley D."/>
            <person name="Magnuson J.K."/>
            <person name="James T.Y."/>
            <person name="O'Malley M.A."/>
            <person name="Stajich J.E."/>
            <person name="Spatafora J.W."/>
            <person name="Visel A."/>
            <person name="Grigoriev I.V."/>
        </authorList>
    </citation>
    <scope>NUCLEOTIDE SEQUENCE [LARGE SCALE GENOMIC DNA]</scope>
    <source>
        <strain evidence="1 2">NRRL 3301</strain>
    </source>
</reference>
<keyword evidence="2" id="KW-1185">Reference proteome</keyword>
<dbReference type="OrthoDB" id="2205399at2759"/>
<dbReference type="EMBL" id="MCGT01000017">
    <property type="protein sequence ID" value="ORX52723.1"/>
    <property type="molecule type" value="Genomic_DNA"/>
</dbReference>
<gene>
    <name evidence="1" type="ORF">DM01DRAFT_1391166</name>
</gene>
<dbReference type="Proteomes" id="UP000242146">
    <property type="component" value="Unassembled WGS sequence"/>
</dbReference>
<comment type="caution">
    <text evidence="1">The sequence shown here is derived from an EMBL/GenBank/DDBJ whole genome shotgun (WGS) entry which is preliminary data.</text>
</comment>
<protein>
    <submittedName>
        <fullName evidence="1">Uncharacterized protein</fullName>
    </submittedName>
</protein>